<proteinExistence type="predicted"/>
<dbReference type="HOGENOM" id="CLU_1886164_0_0_1"/>
<dbReference type="InParanoid" id="K2QHL3"/>
<dbReference type="VEuPathDB" id="FungiDB:MPH_13694"/>
<dbReference type="Proteomes" id="UP000007129">
    <property type="component" value="Unassembled WGS sequence"/>
</dbReference>
<evidence type="ECO:0000313" key="2">
    <source>
        <dbReference type="Proteomes" id="UP000007129"/>
    </source>
</evidence>
<protein>
    <submittedName>
        <fullName evidence="1">Uncharacterized protein</fullName>
    </submittedName>
</protein>
<dbReference type="AlphaFoldDB" id="K2QHL3"/>
<sequence length="135" mass="15577">MTWDSLLTIVPERRKVLRWRDSKAELKPAMPPVTEFFTNCQDVNILVRISKARCAAMWTTVSNIAIRPNQWCNVLIVLRDNPHSVANGLWRLESTRAAKICRVDSVPERLRKVATMLFLSPQSTDLTWSRTLTKK</sequence>
<name>K2QHL3_MACPH</name>
<organism evidence="1 2">
    <name type="scientific">Macrophomina phaseolina (strain MS6)</name>
    <name type="common">Charcoal rot fungus</name>
    <dbReference type="NCBI Taxonomy" id="1126212"/>
    <lineage>
        <taxon>Eukaryota</taxon>
        <taxon>Fungi</taxon>
        <taxon>Dikarya</taxon>
        <taxon>Ascomycota</taxon>
        <taxon>Pezizomycotina</taxon>
        <taxon>Dothideomycetes</taxon>
        <taxon>Dothideomycetes incertae sedis</taxon>
        <taxon>Botryosphaeriales</taxon>
        <taxon>Botryosphaeriaceae</taxon>
        <taxon>Macrophomina</taxon>
    </lineage>
</organism>
<gene>
    <name evidence="1" type="ORF">MPH_13694</name>
</gene>
<evidence type="ECO:0000313" key="1">
    <source>
        <dbReference type="EMBL" id="EKG09286.1"/>
    </source>
</evidence>
<dbReference type="EMBL" id="AHHD01000715">
    <property type="protein sequence ID" value="EKG09286.1"/>
    <property type="molecule type" value="Genomic_DNA"/>
</dbReference>
<reference evidence="1 2" key="1">
    <citation type="journal article" date="2012" name="BMC Genomics">
        <title>Tools to kill: Genome of one of the most destructive plant pathogenic fungi Macrophomina phaseolina.</title>
        <authorList>
            <person name="Islam M.S."/>
            <person name="Haque M.S."/>
            <person name="Islam M.M."/>
            <person name="Emdad E.M."/>
            <person name="Halim A."/>
            <person name="Hossen Q.M.M."/>
            <person name="Hossain M.Z."/>
            <person name="Ahmed B."/>
            <person name="Rahim S."/>
            <person name="Rahman M.S."/>
            <person name="Alam M.M."/>
            <person name="Hou S."/>
            <person name="Wan X."/>
            <person name="Saito J.A."/>
            <person name="Alam M."/>
        </authorList>
    </citation>
    <scope>NUCLEOTIDE SEQUENCE [LARGE SCALE GENOMIC DNA]</scope>
    <source>
        <strain evidence="1 2">MS6</strain>
    </source>
</reference>
<comment type="caution">
    <text evidence="1">The sequence shown here is derived from an EMBL/GenBank/DDBJ whole genome shotgun (WGS) entry which is preliminary data.</text>
</comment>
<accession>K2QHL3</accession>